<reference evidence="1 2" key="1">
    <citation type="submission" date="2017-03" db="EMBL/GenBank/DDBJ databases">
        <authorList>
            <person name="Afonso C.L."/>
            <person name="Miller P.J."/>
            <person name="Scott M.A."/>
            <person name="Spackman E."/>
            <person name="Goraichik I."/>
            <person name="Dimitrov K.M."/>
            <person name="Suarez D.L."/>
            <person name="Swayne D.E."/>
        </authorList>
    </citation>
    <scope>NUCLEOTIDE SEQUENCE [LARGE SCALE GENOMIC DNA]</scope>
    <source>
        <strain evidence="1 2">CECT 7023</strain>
    </source>
</reference>
<accession>A0A1Y5U6N4</accession>
<dbReference type="Pfam" id="PF24752">
    <property type="entry name" value="DUF7697"/>
    <property type="match status" value="1"/>
</dbReference>
<dbReference type="RefSeq" id="WP_085881253.1">
    <property type="nucleotide sequence ID" value="NZ_FWFZ01000073.1"/>
</dbReference>
<name>A0A1Y5U6N4_9RHOB</name>
<dbReference type="InterPro" id="IPR056114">
    <property type="entry name" value="DUF7697"/>
</dbReference>
<gene>
    <name evidence="1" type="ORF">ROA7023_04594</name>
</gene>
<protein>
    <submittedName>
        <fullName evidence="1">Uncharacterized protein</fullName>
    </submittedName>
</protein>
<organism evidence="1 2">
    <name type="scientific">Roseisalinus antarcticus</name>
    <dbReference type="NCBI Taxonomy" id="254357"/>
    <lineage>
        <taxon>Bacteria</taxon>
        <taxon>Pseudomonadati</taxon>
        <taxon>Pseudomonadota</taxon>
        <taxon>Alphaproteobacteria</taxon>
        <taxon>Rhodobacterales</taxon>
        <taxon>Roseobacteraceae</taxon>
        <taxon>Roseisalinus</taxon>
    </lineage>
</organism>
<dbReference type="AlphaFoldDB" id="A0A1Y5U6N4"/>
<evidence type="ECO:0000313" key="2">
    <source>
        <dbReference type="Proteomes" id="UP000193900"/>
    </source>
</evidence>
<dbReference type="Proteomes" id="UP000193900">
    <property type="component" value="Unassembled WGS sequence"/>
</dbReference>
<keyword evidence="2" id="KW-1185">Reference proteome</keyword>
<sequence length="74" mass="7644">MRDLVQAAGGQLRLAPMGGVIGFDMTALLTMARVRGVPLAAAAELLPHVEAVVVETLQKRNDESRGDGGAMGAD</sequence>
<evidence type="ECO:0000313" key="1">
    <source>
        <dbReference type="EMBL" id="SLN77946.1"/>
    </source>
</evidence>
<dbReference type="EMBL" id="FWFZ01000073">
    <property type="protein sequence ID" value="SLN77946.1"/>
    <property type="molecule type" value="Genomic_DNA"/>
</dbReference>
<dbReference type="OrthoDB" id="7709566at2"/>
<proteinExistence type="predicted"/>